<comment type="similarity">
    <text evidence="1">Belongs to the formin homology family. Diaphanous subfamily.</text>
</comment>
<dbReference type="GO" id="GO:0003779">
    <property type="term" value="F:actin binding"/>
    <property type="evidence" value="ECO:0007669"/>
    <property type="project" value="UniProtKB-KW"/>
</dbReference>
<sequence>MPQQPPPPPNAAEEKANLPEKVEPNDDAEDDTKFSLDFVPTPEFQKVLGNLLGFPNKPPPPPGVSQGGPPPPPPPGGPPPPPSGGPPPPPSRGPPGPPPPPGAKQEAPKKQIVQIRLNKINPNQINGTIFQEMKALKNTNINSKELLDLFTKPDSKPVEVSQPNPNDKPKGKEVTINLDPKRSMELGIFLSKHLVDMNILLHSIKTFTLSPAVDDKFYRLLPEKFMIKNEKNAVERNIEKEECDNFTKSGGKTEQLNNVAKFVYLMWSIPRLPERMKILQFKLEWYSIQMESDENARILFDTLKELESVHFKQILKYVLTCANTLNNSETIGFTMSSLMKLRDIKSPTNKSLTMLHYVASIIVKDTPVSEWSQKILPIVKRNLTAITVFQGVFPIIIDNLITIEKEMQLCELPADHKYLSNLSELKDQLVTQSEKLTRDKNKIDKAIAFLGGNKNDQADDENIRQIRAMWNNYRDIFPTAALKAKVEHDESTYTFFYAICSFFDDLGKAKAYLESIKEKPKEKESQKKPGSMALRKRMGMEVQPGLPEPTILTTTIPNSTTRKATIFRKKTVLRK</sequence>
<dbReference type="SUPFAM" id="SSF101447">
    <property type="entry name" value="Formin homology 2 domain (FH2 domain)"/>
    <property type="match status" value="1"/>
</dbReference>
<protein>
    <recommendedName>
        <fullName evidence="5">FH2 domain-containing protein</fullName>
    </recommendedName>
</protein>
<proteinExistence type="inferred from homology"/>
<reference evidence="6" key="1">
    <citation type="journal article" date="2020" name="J. Eukaryot. Microbiol.">
        <title>De novo Sequencing, Assembly and Annotation of the Transcriptome for the Free-Living Testate Amoeba Arcella intermedia.</title>
        <authorList>
            <person name="Ribeiro G.M."/>
            <person name="Porfirio-Sousa A.L."/>
            <person name="Maurer-Alcala X.X."/>
            <person name="Katz L.A."/>
            <person name="Lahr D.J.G."/>
        </authorList>
    </citation>
    <scope>NUCLEOTIDE SEQUENCE</scope>
</reference>
<organism evidence="6">
    <name type="scientific">Arcella intermedia</name>
    <dbReference type="NCBI Taxonomy" id="1963864"/>
    <lineage>
        <taxon>Eukaryota</taxon>
        <taxon>Amoebozoa</taxon>
        <taxon>Tubulinea</taxon>
        <taxon>Elardia</taxon>
        <taxon>Arcellinida</taxon>
        <taxon>Sphaerothecina</taxon>
        <taxon>Arcellidae</taxon>
        <taxon>Arcella</taxon>
    </lineage>
</organism>
<evidence type="ECO:0000256" key="2">
    <source>
        <dbReference type="ARBA" id="ARBA00023054"/>
    </source>
</evidence>
<dbReference type="Pfam" id="PF02181">
    <property type="entry name" value="FH2"/>
    <property type="match status" value="1"/>
</dbReference>
<feature type="compositionally biased region" description="Pro residues" evidence="4">
    <location>
        <begin position="1"/>
        <end position="10"/>
    </location>
</feature>
<accession>A0A6B2KZK6</accession>
<dbReference type="InterPro" id="IPR042201">
    <property type="entry name" value="FH2_Formin_sf"/>
</dbReference>
<dbReference type="PROSITE" id="PS51444">
    <property type="entry name" value="FH2"/>
    <property type="match status" value="1"/>
</dbReference>
<dbReference type="EMBL" id="GIBP01001160">
    <property type="protein sequence ID" value="NDV30129.1"/>
    <property type="molecule type" value="Transcribed_RNA"/>
</dbReference>
<dbReference type="SMART" id="SM00498">
    <property type="entry name" value="FH2"/>
    <property type="match status" value="1"/>
</dbReference>
<name>A0A6B2KZK6_9EUKA</name>
<feature type="region of interest" description="Disordered" evidence="4">
    <location>
        <begin position="1"/>
        <end position="110"/>
    </location>
</feature>
<dbReference type="PANTHER" id="PTHR45725">
    <property type="entry name" value="FORMIN HOMOLOGY 2 FAMILY MEMBER"/>
    <property type="match status" value="1"/>
</dbReference>
<feature type="domain" description="FH2" evidence="5">
    <location>
        <begin position="102"/>
        <end position="499"/>
    </location>
</feature>
<dbReference type="Gene3D" id="1.20.58.2220">
    <property type="entry name" value="Formin, FH2 domain"/>
    <property type="match status" value="1"/>
</dbReference>
<feature type="region of interest" description="Disordered" evidence="4">
    <location>
        <begin position="154"/>
        <end position="174"/>
    </location>
</feature>
<keyword evidence="3" id="KW-0009">Actin-binding</keyword>
<evidence type="ECO:0000313" key="6">
    <source>
        <dbReference type="EMBL" id="NDV30129.1"/>
    </source>
</evidence>
<evidence type="ECO:0000256" key="1">
    <source>
        <dbReference type="ARBA" id="ARBA00008214"/>
    </source>
</evidence>
<dbReference type="PANTHER" id="PTHR45725:SF1">
    <property type="entry name" value="DISHEVELLED ASSOCIATED ACTIVATOR OF MORPHOGENESIS, ISOFORM D"/>
    <property type="match status" value="1"/>
</dbReference>
<dbReference type="InterPro" id="IPR015425">
    <property type="entry name" value="FH2_Formin"/>
</dbReference>
<evidence type="ECO:0000256" key="4">
    <source>
        <dbReference type="SAM" id="MobiDB-lite"/>
    </source>
</evidence>
<dbReference type="AlphaFoldDB" id="A0A6B2KZK6"/>
<keyword evidence="2" id="KW-0175">Coiled coil</keyword>
<evidence type="ECO:0000259" key="5">
    <source>
        <dbReference type="PROSITE" id="PS51444"/>
    </source>
</evidence>
<dbReference type="InterPro" id="IPR051425">
    <property type="entry name" value="Formin_Homology"/>
</dbReference>
<feature type="compositionally biased region" description="Basic and acidic residues" evidence="4">
    <location>
        <begin position="12"/>
        <end position="24"/>
    </location>
</feature>
<feature type="compositionally biased region" description="Pro residues" evidence="4">
    <location>
        <begin position="56"/>
        <end position="102"/>
    </location>
</feature>
<evidence type="ECO:0000256" key="3">
    <source>
        <dbReference type="ARBA" id="ARBA00023203"/>
    </source>
</evidence>